<keyword evidence="1" id="KW-0812">Transmembrane</keyword>
<protein>
    <submittedName>
        <fullName evidence="2">Uncharacterized protein</fullName>
    </submittedName>
</protein>
<name>A0A9X3D8M9_9ACTN</name>
<accession>A0A9X3D8M9</accession>
<comment type="caution">
    <text evidence="2">The sequence shown here is derived from an EMBL/GenBank/DDBJ whole genome shotgun (WGS) entry which is preliminary data.</text>
</comment>
<dbReference type="AlphaFoldDB" id="A0A9X3D8M9"/>
<sequence>MLATAGLLLVISFAFIEPSARLISITALLTLAALVVEIAAVCGLP</sequence>
<feature type="transmembrane region" description="Helical" evidence="1">
    <location>
        <begin position="24"/>
        <end position="44"/>
    </location>
</feature>
<proteinExistence type="predicted"/>
<evidence type="ECO:0000256" key="1">
    <source>
        <dbReference type="SAM" id="Phobius"/>
    </source>
</evidence>
<keyword evidence="1" id="KW-1133">Transmembrane helix</keyword>
<reference evidence="2" key="1">
    <citation type="submission" date="2022-10" db="EMBL/GenBank/DDBJ databases">
        <title>WGS of marine actinomycetes from Thailand.</title>
        <authorList>
            <person name="Thawai C."/>
        </authorList>
    </citation>
    <scope>NUCLEOTIDE SEQUENCE</scope>
    <source>
        <strain evidence="2">SW21</strain>
    </source>
</reference>
<organism evidence="2 3">
    <name type="scientific">Gordonia aquimaris</name>
    <dbReference type="NCBI Taxonomy" id="2984863"/>
    <lineage>
        <taxon>Bacteria</taxon>
        <taxon>Bacillati</taxon>
        <taxon>Actinomycetota</taxon>
        <taxon>Actinomycetes</taxon>
        <taxon>Mycobacteriales</taxon>
        <taxon>Gordoniaceae</taxon>
        <taxon>Gordonia</taxon>
    </lineage>
</organism>
<dbReference type="Proteomes" id="UP001143347">
    <property type="component" value="Unassembled WGS sequence"/>
</dbReference>
<dbReference type="EMBL" id="JAPKFM010000052">
    <property type="protein sequence ID" value="MCX2967209.1"/>
    <property type="molecule type" value="Genomic_DNA"/>
</dbReference>
<keyword evidence="3" id="KW-1185">Reference proteome</keyword>
<evidence type="ECO:0000313" key="2">
    <source>
        <dbReference type="EMBL" id="MCX2967209.1"/>
    </source>
</evidence>
<keyword evidence="1" id="KW-0472">Membrane</keyword>
<dbReference type="RefSeq" id="WP_266063911.1">
    <property type="nucleotide sequence ID" value="NZ_JAPKFM010000052.1"/>
</dbReference>
<evidence type="ECO:0000313" key="3">
    <source>
        <dbReference type="Proteomes" id="UP001143347"/>
    </source>
</evidence>
<gene>
    <name evidence="2" type="ORF">OSB52_24375</name>
</gene>